<organism evidence="1">
    <name type="scientific">Rhizophagus irregularis (strain DAOM 181602 / DAOM 197198 / MUCL 43194)</name>
    <name type="common">Arbuscular mycorrhizal fungus</name>
    <name type="synonym">Glomus intraradices</name>
    <dbReference type="NCBI Taxonomy" id="747089"/>
    <lineage>
        <taxon>Eukaryota</taxon>
        <taxon>Fungi</taxon>
        <taxon>Fungi incertae sedis</taxon>
        <taxon>Mucoromycota</taxon>
        <taxon>Glomeromycotina</taxon>
        <taxon>Glomeromycetes</taxon>
        <taxon>Glomerales</taxon>
        <taxon>Glomeraceae</taxon>
        <taxon>Rhizophagus</taxon>
    </lineage>
</organism>
<name>U9TAK8_RHIID</name>
<dbReference type="EMBL" id="KI293389">
    <property type="protein sequence ID" value="ESA05165.1"/>
    <property type="molecule type" value="Genomic_DNA"/>
</dbReference>
<evidence type="ECO:0000313" key="1">
    <source>
        <dbReference type="EMBL" id="ESA05165.1"/>
    </source>
</evidence>
<gene>
    <name evidence="1" type="ORF">GLOINDRAFT_35877</name>
</gene>
<accession>U9TAK8</accession>
<proteinExistence type="predicted"/>
<protein>
    <submittedName>
        <fullName evidence="1">Uncharacterized protein</fullName>
    </submittedName>
</protein>
<sequence>MSQIASKKIQITNDKIFDNFEDDDIWDDYDLEIITPSVFDIMHQKFSTVMATVIV</sequence>
<dbReference type="HOGENOM" id="CLU_3033553_0_0_1"/>
<reference evidence="1" key="1">
    <citation type="submission" date="2013-07" db="EMBL/GenBank/DDBJ databases">
        <title>The genome of an arbuscular mycorrhizal fungus provides insights into the evolution of the oldest plant symbiosis.</title>
        <authorList>
            <consortium name="DOE Joint Genome Institute"/>
            <person name="Tisserant E."/>
            <person name="Malbreil M."/>
            <person name="Kuo A."/>
            <person name="Kohler A."/>
            <person name="Symeonidi A."/>
            <person name="Balestrini R."/>
            <person name="Charron P."/>
            <person name="Duensing N."/>
            <person name="Frei-dit-Frey N."/>
            <person name="Gianinazzi-Pearson V."/>
            <person name="Gilbert B."/>
            <person name="Handa Y."/>
            <person name="Hijri M."/>
            <person name="Kaul R."/>
            <person name="Kawaguchi M."/>
            <person name="Krajinski F."/>
            <person name="Lammers P."/>
            <person name="Lapierre D."/>
            <person name="Masclaux F.G."/>
            <person name="Murat C."/>
            <person name="Morin E."/>
            <person name="Ndikumana S."/>
            <person name="Pagni M."/>
            <person name="Petitpierre D."/>
            <person name="Requena N."/>
            <person name="Rosikiewicz P."/>
            <person name="Riley R."/>
            <person name="Saito K."/>
            <person name="San Clemente H."/>
            <person name="Shapiro H."/>
            <person name="van Tuinen D."/>
            <person name="Becard G."/>
            <person name="Bonfante P."/>
            <person name="Paszkowski U."/>
            <person name="Shachar-Hill Y."/>
            <person name="Young J.P."/>
            <person name="Sanders I.R."/>
            <person name="Henrissat B."/>
            <person name="Rensing S.A."/>
            <person name="Grigoriev I.V."/>
            <person name="Corradi N."/>
            <person name="Roux C."/>
            <person name="Martin F."/>
        </authorList>
    </citation>
    <scope>NUCLEOTIDE SEQUENCE</scope>
    <source>
        <strain evidence="1">DAOM 197198</strain>
    </source>
</reference>
<dbReference type="AlphaFoldDB" id="U9TAK8"/>